<dbReference type="Gene3D" id="3.40.50.880">
    <property type="match status" value="1"/>
</dbReference>
<dbReference type="InterPro" id="IPR052158">
    <property type="entry name" value="INH-QAR"/>
</dbReference>
<dbReference type="InterPro" id="IPR002818">
    <property type="entry name" value="DJ-1/PfpI"/>
</dbReference>
<organism evidence="2 3">
    <name type="scientific">Veillonella seminalis</name>
    <dbReference type="NCBI Taxonomy" id="1502943"/>
    <lineage>
        <taxon>Bacteria</taxon>
        <taxon>Bacillati</taxon>
        <taxon>Bacillota</taxon>
        <taxon>Negativicutes</taxon>
        <taxon>Veillonellales</taxon>
        <taxon>Veillonellaceae</taxon>
        <taxon>Veillonella</taxon>
    </lineage>
</organism>
<dbReference type="AlphaFoldDB" id="A0A833C9Q1"/>
<evidence type="ECO:0000259" key="1">
    <source>
        <dbReference type="Pfam" id="PF01965"/>
    </source>
</evidence>
<dbReference type="CDD" id="cd03139">
    <property type="entry name" value="GATase1_PfpI_2"/>
    <property type="match status" value="1"/>
</dbReference>
<accession>A0A833C9Q1</accession>
<dbReference type="RefSeq" id="WP_127008389.1">
    <property type="nucleotide sequence ID" value="NZ_CAUENZ010000010.1"/>
</dbReference>
<reference evidence="2 3" key="1">
    <citation type="submission" date="2019-09" db="EMBL/GenBank/DDBJ databases">
        <title>Draft genome sequence of 3 type strains from the CCUG.</title>
        <authorList>
            <person name="Pineiro-Iglesias B."/>
            <person name="Tunovic T."/>
            <person name="Unosson C."/>
            <person name="Inganas E."/>
            <person name="Ohlen M."/>
            <person name="Cardew S."/>
            <person name="Jensie-Markopoulos S."/>
            <person name="Salva-Serra F."/>
            <person name="Jaen-Luchoro D."/>
            <person name="Karlsson R."/>
            <person name="Svensson-Stadler L."/>
            <person name="Chun J."/>
            <person name="Moore E."/>
        </authorList>
    </citation>
    <scope>NUCLEOTIDE SEQUENCE [LARGE SCALE GENOMIC DNA]</scope>
    <source>
        <strain evidence="2 3">CCUG 65427</strain>
    </source>
</reference>
<dbReference type="SUPFAM" id="SSF52317">
    <property type="entry name" value="Class I glutamine amidotransferase-like"/>
    <property type="match status" value="1"/>
</dbReference>
<evidence type="ECO:0000313" key="3">
    <source>
        <dbReference type="Proteomes" id="UP000434554"/>
    </source>
</evidence>
<dbReference type="Pfam" id="PF01965">
    <property type="entry name" value="DJ-1_PfpI"/>
    <property type="match status" value="1"/>
</dbReference>
<proteinExistence type="predicted"/>
<dbReference type="InterPro" id="IPR029062">
    <property type="entry name" value="Class_I_gatase-like"/>
</dbReference>
<feature type="domain" description="DJ-1/PfpI" evidence="1">
    <location>
        <begin position="4"/>
        <end position="164"/>
    </location>
</feature>
<name>A0A833C9Q1_9FIRM</name>
<gene>
    <name evidence="2" type="ORF">F8R14_09195</name>
</gene>
<dbReference type="GeneID" id="83055638"/>
<dbReference type="PANTHER" id="PTHR43130">
    <property type="entry name" value="ARAC-FAMILY TRANSCRIPTIONAL REGULATOR"/>
    <property type="match status" value="1"/>
</dbReference>
<dbReference type="EMBL" id="WBKH01000010">
    <property type="protein sequence ID" value="KAB1477163.1"/>
    <property type="molecule type" value="Genomic_DNA"/>
</dbReference>
<comment type="caution">
    <text evidence="2">The sequence shown here is derived from an EMBL/GenBank/DDBJ whole genome shotgun (WGS) entry which is preliminary data.</text>
</comment>
<dbReference type="PANTHER" id="PTHR43130:SF15">
    <property type="entry name" value="THIJ_PFPI FAMILY PROTEIN (AFU_ORTHOLOGUE AFUA_5G14240)"/>
    <property type="match status" value="1"/>
</dbReference>
<evidence type="ECO:0000313" key="2">
    <source>
        <dbReference type="EMBL" id="KAB1477163.1"/>
    </source>
</evidence>
<sequence length="193" mass="21519">MQHVNVVLYNNFTALDAFGPVEVLNRIEDYKIRFVSLNGGLITNEQNIRIETEPMSVIEDGGNLLIPGGWGSRDQVDNKAFLEAIQAAAEKSEFVLTVCTGAALLAKTGMLDGKPATTNKRAFDWVKSCRPEVEWNRMARWVHTDNIYISAGVSAGIDMALGFVRDRFDEAKAIDICKGMEYHWNADADRDTF</sequence>
<dbReference type="Proteomes" id="UP000434554">
    <property type="component" value="Unassembled WGS sequence"/>
</dbReference>
<protein>
    <submittedName>
        <fullName evidence="2">DJ-1/PfpI family protein</fullName>
    </submittedName>
</protein>